<evidence type="ECO:0000313" key="2">
    <source>
        <dbReference type="EMBL" id="HJB40515.1"/>
    </source>
</evidence>
<name>A0A9D2M2Z0_9FIRM</name>
<proteinExistence type="predicted"/>
<reference evidence="2" key="1">
    <citation type="journal article" date="2021" name="PeerJ">
        <title>Extensive microbial diversity within the chicken gut microbiome revealed by metagenomics and culture.</title>
        <authorList>
            <person name="Gilroy R."/>
            <person name="Ravi A."/>
            <person name="Getino M."/>
            <person name="Pursley I."/>
            <person name="Horton D.L."/>
            <person name="Alikhan N.F."/>
            <person name="Baker D."/>
            <person name="Gharbi K."/>
            <person name="Hall N."/>
            <person name="Watson M."/>
            <person name="Adriaenssens E.M."/>
            <person name="Foster-Nyarko E."/>
            <person name="Jarju S."/>
            <person name="Secka A."/>
            <person name="Antonio M."/>
            <person name="Oren A."/>
            <person name="Chaudhuri R.R."/>
            <person name="La Ragione R."/>
            <person name="Hildebrand F."/>
            <person name="Pallen M.J."/>
        </authorList>
    </citation>
    <scope>NUCLEOTIDE SEQUENCE</scope>
    <source>
        <strain evidence="2">ChiBcec8-14828</strain>
    </source>
</reference>
<evidence type="ECO:0000313" key="3">
    <source>
        <dbReference type="Proteomes" id="UP000824209"/>
    </source>
</evidence>
<accession>A0A9D2M2Z0</accession>
<feature type="transmembrane region" description="Helical" evidence="1">
    <location>
        <begin position="51"/>
        <end position="71"/>
    </location>
</feature>
<comment type="caution">
    <text evidence="2">The sequence shown here is derived from an EMBL/GenBank/DDBJ whole genome shotgun (WGS) entry which is preliminary data.</text>
</comment>
<keyword evidence="1" id="KW-1133">Transmembrane helix</keyword>
<keyword evidence="1" id="KW-0812">Transmembrane</keyword>
<keyword evidence="1" id="KW-0472">Membrane</keyword>
<reference evidence="2" key="2">
    <citation type="submission" date="2021-04" db="EMBL/GenBank/DDBJ databases">
        <authorList>
            <person name="Gilroy R."/>
        </authorList>
    </citation>
    <scope>NUCLEOTIDE SEQUENCE</scope>
    <source>
        <strain evidence="2">ChiBcec8-14828</strain>
    </source>
</reference>
<protein>
    <submittedName>
        <fullName evidence="2">Uncharacterized protein</fullName>
    </submittedName>
</protein>
<gene>
    <name evidence="2" type="ORF">H9943_08990</name>
</gene>
<sequence length="349" mass="38453">MFDNEYRSAMQKIEASDAWRAETLQKMRNAQQESGGVQMVLAQRRRASRRWGAACAAALVLAAIPVTWQMWHTPALEQSTAAGGAVPQTVAAEPFAVSQSQPMAKERAAVFDAAPSEPNGQEIHILTVMNPTENLTQDELPDTLPLYYENVQADGEEMLEQTAEALGVTAQHSQDGGQTAYAMEGAWKLSVQGDAVRVEAESGVLMPLEEGVSKEIAPDFYARRLSGNRTWHWDGADAKNAQCFALSDEALDKQLYRYCFEHLSMELDDNGNLKALECRLPQLQRGQAMALVSLEQAREAAALSAESVQSTQLSYVRDEAGVWSPVYVFTTKEENGMRWHEISAVQPQG</sequence>
<dbReference type="EMBL" id="DWYA01000078">
    <property type="protein sequence ID" value="HJB40515.1"/>
    <property type="molecule type" value="Genomic_DNA"/>
</dbReference>
<dbReference type="Proteomes" id="UP000824209">
    <property type="component" value="Unassembled WGS sequence"/>
</dbReference>
<dbReference type="AlphaFoldDB" id="A0A9D2M2Z0"/>
<evidence type="ECO:0000256" key="1">
    <source>
        <dbReference type="SAM" id="Phobius"/>
    </source>
</evidence>
<organism evidence="2 3">
    <name type="scientific">Candidatus Ruthenibacterium avium</name>
    <dbReference type="NCBI Taxonomy" id="2838751"/>
    <lineage>
        <taxon>Bacteria</taxon>
        <taxon>Bacillati</taxon>
        <taxon>Bacillota</taxon>
        <taxon>Clostridia</taxon>
        <taxon>Eubacteriales</taxon>
        <taxon>Oscillospiraceae</taxon>
        <taxon>Ruthenibacterium</taxon>
    </lineage>
</organism>